<dbReference type="Proteomes" id="UP000515679">
    <property type="component" value="Chromosome"/>
</dbReference>
<keyword evidence="3 8" id="KW-0472">Membrane</keyword>
<dbReference type="Pfam" id="PF00015">
    <property type="entry name" value="MCPsignal"/>
    <property type="match status" value="1"/>
</dbReference>
<feature type="transmembrane region" description="Helical" evidence="8">
    <location>
        <begin position="12"/>
        <end position="35"/>
    </location>
</feature>
<evidence type="ECO:0000256" key="2">
    <source>
        <dbReference type="ARBA" id="ARBA00022475"/>
    </source>
</evidence>
<evidence type="ECO:0000256" key="7">
    <source>
        <dbReference type="SAM" id="MobiDB-lite"/>
    </source>
</evidence>
<dbReference type="PROSITE" id="PS50111">
    <property type="entry name" value="CHEMOTAXIS_TRANSDUC_2"/>
    <property type="match status" value="1"/>
</dbReference>
<feature type="domain" description="Methyl-accepting transducer" evidence="9">
    <location>
        <begin position="380"/>
        <end position="616"/>
    </location>
</feature>
<dbReference type="InterPro" id="IPR003660">
    <property type="entry name" value="HAMP_dom"/>
</dbReference>
<keyword evidence="8" id="KW-0812">Transmembrane</keyword>
<sequence length="665" mass="71079">MSTRRRFWGHLRIQVMLLMVVMLMLPLGGVGWLYYRTLSSDLAKIEKAHAIEVNASAHRLLDQLGEQLSGSVITNAKWKDYLDALNQDDLAWIEENVNVSLDIIPDLSFVATVDYEGKVVTQAGDIPEFTGQLKDMSIAEKVRKTPDVYGMIQTSEGIAVVAASQITDEQSKAESTGMLIFGRLLDDEALKGIGTILNAGIAIRSSDQQKLGSSAETAALLDGDGSSGLPAIDRQPSFRSGEISGSRYSEVKSGHSGLSGQTVVEMVVSVPAEASGTVQKEMVRISGIAAVLAIVLIVLIAVVLRRRIIVPLVKFEVFLKEVSAGHLSGQLQEKVRRREDEIGSIARSLQDMVEQLKHLVSGIRSTAHVTATAAGQLTGEADTAAEGADRIAESMLEVAAGADSQAQGMKRGAEVTREILGSMNIISDRTTSVAAVAEQATKQAEEGNETVRHAVAQMERIAVSVESSVTDAQELHRESEQIGKMVEAISAIAYRTNLLALNANIEASRAGEHGRGFSVVAGEVRKLALLADRTATEIASGVDRIRSGINAVTHRIEDGYREVQSGTLLVRDAGNAFEGISSGIADMEGELREIASAGQEVGAQVEELSILVSQTEAISESSAERSQDVAGIAESQMNTVRRVADAIGSLSARISELEQAVNRFK</sequence>
<dbReference type="PROSITE" id="PS50885">
    <property type="entry name" value="HAMP"/>
    <property type="match status" value="1"/>
</dbReference>
<dbReference type="Gene3D" id="6.10.340.10">
    <property type="match status" value="1"/>
</dbReference>
<name>A0A7G5BV62_9BACL</name>
<keyword evidence="4 6" id="KW-0807">Transducer</keyword>
<dbReference type="PANTHER" id="PTHR32089">
    <property type="entry name" value="METHYL-ACCEPTING CHEMOTAXIS PROTEIN MCPB"/>
    <property type="match status" value="1"/>
</dbReference>
<dbReference type="SUPFAM" id="SSF58104">
    <property type="entry name" value="Methyl-accepting chemotaxis protein (MCP) signaling domain"/>
    <property type="match status" value="1"/>
</dbReference>
<accession>A0A7G5BV62</accession>
<evidence type="ECO:0000259" key="9">
    <source>
        <dbReference type="PROSITE" id="PS50111"/>
    </source>
</evidence>
<evidence type="ECO:0000256" key="8">
    <source>
        <dbReference type="SAM" id="Phobius"/>
    </source>
</evidence>
<evidence type="ECO:0000256" key="4">
    <source>
        <dbReference type="ARBA" id="ARBA00023224"/>
    </source>
</evidence>
<keyword evidence="8" id="KW-1133">Transmembrane helix</keyword>
<dbReference type="Gene3D" id="1.10.287.950">
    <property type="entry name" value="Methyl-accepting chemotaxis protein"/>
    <property type="match status" value="1"/>
</dbReference>
<keyword evidence="12" id="KW-1185">Reference proteome</keyword>
<protein>
    <submittedName>
        <fullName evidence="11">HAMP domain-containing protein</fullName>
    </submittedName>
</protein>
<comment type="subcellular location">
    <subcellularLocation>
        <location evidence="1">Cell membrane</location>
    </subcellularLocation>
</comment>
<evidence type="ECO:0000256" key="3">
    <source>
        <dbReference type="ARBA" id="ARBA00023136"/>
    </source>
</evidence>
<feature type="region of interest" description="Disordered" evidence="7">
    <location>
        <begin position="231"/>
        <end position="254"/>
    </location>
</feature>
<dbReference type="EMBL" id="CP041969">
    <property type="protein sequence ID" value="QMV40846.1"/>
    <property type="molecule type" value="Genomic_DNA"/>
</dbReference>
<proteinExistence type="inferred from homology"/>
<keyword evidence="2" id="KW-1003">Cell membrane</keyword>
<evidence type="ECO:0000256" key="1">
    <source>
        <dbReference type="ARBA" id="ARBA00004236"/>
    </source>
</evidence>
<gene>
    <name evidence="11" type="ORF">FPL14_06205</name>
</gene>
<dbReference type="AlphaFoldDB" id="A0A7G5BV62"/>
<dbReference type="PANTHER" id="PTHR32089:SF114">
    <property type="entry name" value="METHYL-ACCEPTING CHEMOTAXIS PROTEIN MCPB"/>
    <property type="match status" value="1"/>
</dbReference>
<dbReference type="SMART" id="SM00304">
    <property type="entry name" value="HAMP"/>
    <property type="match status" value="1"/>
</dbReference>
<dbReference type="CDD" id="cd06225">
    <property type="entry name" value="HAMP"/>
    <property type="match status" value="1"/>
</dbReference>
<evidence type="ECO:0000313" key="11">
    <source>
        <dbReference type="EMBL" id="QMV40846.1"/>
    </source>
</evidence>
<dbReference type="RefSeq" id="WP_182302203.1">
    <property type="nucleotide sequence ID" value="NZ_CP041969.1"/>
</dbReference>
<comment type="similarity">
    <text evidence="5">Belongs to the methyl-accepting chemotaxis (MCP) protein family.</text>
</comment>
<dbReference type="InterPro" id="IPR004089">
    <property type="entry name" value="MCPsignal_dom"/>
</dbReference>
<feature type="domain" description="HAMP" evidence="10">
    <location>
        <begin position="306"/>
        <end position="361"/>
    </location>
</feature>
<dbReference type="GO" id="GO:0005886">
    <property type="term" value="C:plasma membrane"/>
    <property type="evidence" value="ECO:0007669"/>
    <property type="project" value="UniProtKB-SubCell"/>
</dbReference>
<dbReference type="Pfam" id="PF05228">
    <property type="entry name" value="CHASE4"/>
    <property type="match status" value="1"/>
</dbReference>
<dbReference type="InterPro" id="IPR007892">
    <property type="entry name" value="CHASE4"/>
</dbReference>
<dbReference type="KEGG" id="cchl:FPL14_06205"/>
<evidence type="ECO:0000256" key="6">
    <source>
        <dbReference type="PROSITE-ProRule" id="PRU00284"/>
    </source>
</evidence>
<evidence type="ECO:0000313" key="12">
    <source>
        <dbReference type="Proteomes" id="UP000515679"/>
    </source>
</evidence>
<evidence type="ECO:0000259" key="10">
    <source>
        <dbReference type="PROSITE" id="PS50885"/>
    </source>
</evidence>
<dbReference type="GO" id="GO:0007165">
    <property type="term" value="P:signal transduction"/>
    <property type="evidence" value="ECO:0007669"/>
    <property type="project" value="UniProtKB-KW"/>
</dbReference>
<reference evidence="11 12" key="1">
    <citation type="submission" date="2019-07" db="EMBL/GenBank/DDBJ databases">
        <authorList>
            <person name="Kim J.K."/>
            <person name="Cheong H.-M."/>
            <person name="Choi Y."/>
            <person name="Hwang K.J."/>
            <person name="Lee S."/>
            <person name="Choi C."/>
        </authorList>
    </citation>
    <scope>NUCLEOTIDE SEQUENCE [LARGE SCALE GENOMIC DNA]</scope>
    <source>
        <strain evidence="11 12">KS 22</strain>
    </source>
</reference>
<feature type="transmembrane region" description="Helical" evidence="8">
    <location>
        <begin position="285"/>
        <end position="304"/>
    </location>
</feature>
<dbReference type="SMART" id="SM00283">
    <property type="entry name" value="MA"/>
    <property type="match status" value="1"/>
</dbReference>
<organism evidence="11 12">
    <name type="scientific">Cohnella cholangitidis</name>
    <dbReference type="NCBI Taxonomy" id="2598458"/>
    <lineage>
        <taxon>Bacteria</taxon>
        <taxon>Bacillati</taxon>
        <taxon>Bacillota</taxon>
        <taxon>Bacilli</taxon>
        <taxon>Bacillales</taxon>
        <taxon>Paenibacillaceae</taxon>
        <taxon>Cohnella</taxon>
    </lineage>
</organism>
<evidence type="ECO:0000256" key="5">
    <source>
        <dbReference type="ARBA" id="ARBA00029447"/>
    </source>
</evidence>